<dbReference type="AlphaFoldDB" id="A0A8S9ZMH3"/>
<feature type="transmembrane region" description="Helical" evidence="1">
    <location>
        <begin position="55"/>
        <end position="76"/>
    </location>
</feature>
<dbReference type="Proteomes" id="UP000605970">
    <property type="component" value="Unassembled WGS sequence"/>
</dbReference>
<keyword evidence="1" id="KW-0472">Membrane</keyword>
<sequence length="96" mass="11501">MKNIILQLYKLCKLIYQVCTILKIILKNKTFRKVLFSFVLLLFYAHYFFSSSISIFSLFFIKASFLFSLIFISICVPYKAKSSYFFPTLFYVFYIC</sequence>
<proteinExistence type="predicted"/>
<keyword evidence="1" id="KW-0812">Transmembrane</keyword>
<evidence type="ECO:0000256" key="1">
    <source>
        <dbReference type="SAM" id="Phobius"/>
    </source>
</evidence>
<feature type="transmembrane region" description="Helical" evidence="1">
    <location>
        <begin position="31"/>
        <end position="49"/>
    </location>
</feature>
<organism evidence="2 3">
    <name type="scientific">Meloidogyne graminicola</name>
    <dbReference type="NCBI Taxonomy" id="189291"/>
    <lineage>
        <taxon>Eukaryota</taxon>
        <taxon>Metazoa</taxon>
        <taxon>Ecdysozoa</taxon>
        <taxon>Nematoda</taxon>
        <taxon>Chromadorea</taxon>
        <taxon>Rhabditida</taxon>
        <taxon>Tylenchina</taxon>
        <taxon>Tylenchomorpha</taxon>
        <taxon>Tylenchoidea</taxon>
        <taxon>Meloidogynidae</taxon>
        <taxon>Meloidogyninae</taxon>
        <taxon>Meloidogyne</taxon>
    </lineage>
</organism>
<reference evidence="2" key="1">
    <citation type="journal article" date="2020" name="Ecol. Evol.">
        <title>Genome structure and content of the rice root-knot nematode (Meloidogyne graminicola).</title>
        <authorList>
            <person name="Phan N.T."/>
            <person name="Danchin E.G.J."/>
            <person name="Klopp C."/>
            <person name="Perfus-Barbeoch L."/>
            <person name="Kozlowski D.K."/>
            <person name="Koutsovoulos G.D."/>
            <person name="Lopez-Roques C."/>
            <person name="Bouchez O."/>
            <person name="Zahm M."/>
            <person name="Besnard G."/>
            <person name="Bellafiore S."/>
        </authorList>
    </citation>
    <scope>NUCLEOTIDE SEQUENCE</scope>
    <source>
        <strain evidence="2">VN-18</strain>
    </source>
</reference>
<dbReference type="EMBL" id="JABEBT010000059">
    <property type="protein sequence ID" value="KAF7634358.1"/>
    <property type="molecule type" value="Genomic_DNA"/>
</dbReference>
<gene>
    <name evidence="2" type="ORF">Mgra_00006213</name>
</gene>
<protein>
    <submittedName>
        <fullName evidence="2">Uncharacterized protein</fullName>
    </submittedName>
</protein>
<keyword evidence="3" id="KW-1185">Reference proteome</keyword>
<comment type="caution">
    <text evidence="2">The sequence shown here is derived from an EMBL/GenBank/DDBJ whole genome shotgun (WGS) entry which is preliminary data.</text>
</comment>
<name>A0A8S9ZMH3_9BILA</name>
<evidence type="ECO:0000313" key="2">
    <source>
        <dbReference type="EMBL" id="KAF7634358.1"/>
    </source>
</evidence>
<accession>A0A8S9ZMH3</accession>
<evidence type="ECO:0000313" key="3">
    <source>
        <dbReference type="Proteomes" id="UP000605970"/>
    </source>
</evidence>
<keyword evidence="1" id="KW-1133">Transmembrane helix</keyword>